<reference evidence="15" key="1">
    <citation type="journal article" date="2022" name="Genes (Basel)">
        <title>Novel Gene Rearrangements in the Mitochondrial Genomes of Cynipoid Wasps (Hymenoptera: Cynipoidea).</title>
        <authorList>
            <person name="Shu X."/>
            <person name="Li Z."/>
            <person name="Yuan R."/>
            <person name="Tang P."/>
            <person name="Chen X."/>
        </authorList>
    </citation>
    <scope>NUCLEOTIDE SEQUENCE</scope>
</reference>
<sequence length="224" mass="25782">MMMNLFSIFDPSTAYYWSLNWGSVLYFLIFLPNIYWVVPSNSLILMKVIVEFMVKELGVALSKNFNKINLLMFISLFVYILLNNFISLFPYIYNSSSHMVYSLSFSLLMWLSFMMFGWSSNIYHMFVHLTPQGTPYILMPFMVMIETVSNLIRPLTLSIRLTANIIAGHLLMTLMSQSMMNFNFVLIGALVVIQSSLVVLEIAVSFIQSYVFSILSSLYSADTN</sequence>
<feature type="transmembrane region" description="Helical" evidence="14">
    <location>
        <begin position="184"/>
        <end position="207"/>
    </location>
</feature>
<dbReference type="GO" id="GO:0046933">
    <property type="term" value="F:proton-transporting ATP synthase activity, rotational mechanism"/>
    <property type="evidence" value="ECO:0007669"/>
    <property type="project" value="TreeGrafter"/>
</dbReference>
<evidence type="ECO:0000256" key="14">
    <source>
        <dbReference type="SAM" id="Phobius"/>
    </source>
</evidence>
<gene>
    <name evidence="15" type="primary">atp6</name>
</gene>
<dbReference type="CDD" id="cd00310">
    <property type="entry name" value="ATP-synt_Fo_a_6"/>
    <property type="match status" value="1"/>
</dbReference>
<dbReference type="InterPro" id="IPR000568">
    <property type="entry name" value="ATP_synth_F0_asu"/>
</dbReference>
<keyword evidence="7 14" id="KW-0812">Transmembrane</keyword>
<dbReference type="PANTHER" id="PTHR11410:SF0">
    <property type="entry name" value="ATP SYNTHASE SUBUNIT A"/>
    <property type="match status" value="1"/>
</dbReference>
<dbReference type="Gene3D" id="1.20.120.220">
    <property type="entry name" value="ATP synthase, F0 complex, subunit A"/>
    <property type="match status" value="1"/>
</dbReference>
<feature type="transmembrane region" description="Helical" evidence="14">
    <location>
        <begin position="20"/>
        <end position="38"/>
    </location>
</feature>
<evidence type="ECO:0000256" key="6">
    <source>
        <dbReference type="ARBA" id="ARBA00022547"/>
    </source>
</evidence>
<dbReference type="InterPro" id="IPR023011">
    <property type="entry name" value="ATP_synth_F0_asu_AS"/>
</dbReference>
<dbReference type="AlphaFoldDB" id="A0A9E8K0E2"/>
<evidence type="ECO:0000256" key="9">
    <source>
        <dbReference type="ARBA" id="ARBA00022989"/>
    </source>
</evidence>
<comment type="similarity">
    <text evidence="3">Belongs to the ATPase A chain family.</text>
</comment>
<evidence type="ECO:0000256" key="3">
    <source>
        <dbReference type="ARBA" id="ARBA00006810"/>
    </source>
</evidence>
<dbReference type="NCBIfam" id="TIGR01131">
    <property type="entry name" value="ATP_synt_6_or_A"/>
    <property type="match status" value="1"/>
</dbReference>
<dbReference type="PRINTS" id="PR00123">
    <property type="entry name" value="ATPASEA"/>
</dbReference>
<keyword evidence="9 14" id="KW-1133">Transmembrane helix</keyword>
<dbReference type="InterPro" id="IPR045083">
    <property type="entry name" value="ATP_synth_F0_asu_bact/mt"/>
</dbReference>
<dbReference type="GO" id="GO:0045259">
    <property type="term" value="C:proton-transporting ATP synthase complex"/>
    <property type="evidence" value="ECO:0007669"/>
    <property type="project" value="UniProtKB-KW"/>
</dbReference>
<dbReference type="GO" id="GO:0005743">
    <property type="term" value="C:mitochondrial inner membrane"/>
    <property type="evidence" value="ECO:0007669"/>
    <property type="project" value="UniProtKB-SubCell"/>
</dbReference>
<evidence type="ECO:0000256" key="13">
    <source>
        <dbReference type="RuleBase" id="RU004450"/>
    </source>
</evidence>
<dbReference type="SUPFAM" id="SSF81336">
    <property type="entry name" value="F1F0 ATP synthase subunit A"/>
    <property type="match status" value="1"/>
</dbReference>
<feature type="transmembrane region" description="Helical" evidence="14">
    <location>
        <begin position="99"/>
        <end position="118"/>
    </location>
</feature>
<dbReference type="Pfam" id="PF00119">
    <property type="entry name" value="ATP-synt_A"/>
    <property type="match status" value="1"/>
</dbReference>
<accession>A0A9E8K0E2</accession>
<evidence type="ECO:0000256" key="2">
    <source>
        <dbReference type="ARBA" id="ARBA00004141"/>
    </source>
</evidence>
<comment type="subcellular location">
    <subcellularLocation>
        <location evidence="2">Membrane</location>
        <topology evidence="2">Multi-pass membrane protein</topology>
    </subcellularLocation>
    <subcellularLocation>
        <location evidence="13">Mitochondrion inner membrane</location>
        <topology evidence="13">Multi-pass membrane protein</topology>
    </subcellularLocation>
</comment>
<keyword evidence="12" id="KW-0066">ATP synthesis</keyword>
<evidence type="ECO:0000256" key="4">
    <source>
        <dbReference type="ARBA" id="ARBA00011648"/>
    </source>
</evidence>
<name>A0A9E8K0E2_9HYME</name>
<evidence type="ECO:0000256" key="10">
    <source>
        <dbReference type="ARBA" id="ARBA00023065"/>
    </source>
</evidence>
<keyword evidence="15" id="KW-0496">Mitochondrion</keyword>
<protein>
    <recommendedName>
        <fullName evidence="13">ATP synthase subunit a</fullName>
    </recommendedName>
</protein>
<evidence type="ECO:0000256" key="1">
    <source>
        <dbReference type="ARBA" id="ARBA00002070"/>
    </source>
</evidence>
<evidence type="ECO:0000256" key="5">
    <source>
        <dbReference type="ARBA" id="ARBA00022448"/>
    </source>
</evidence>
<dbReference type="PROSITE" id="PS00449">
    <property type="entry name" value="ATPASE_A"/>
    <property type="match status" value="1"/>
</dbReference>
<comment type="subunit">
    <text evidence="4">F-type ATPases have 2 components, CF(1) - the catalytic core - and CF(0) - the membrane proton channel. CF(1) has five subunits: alpha(3), beta(3), gamma(1), delta(1), epsilon(1). CF(0) has three main subunits: a, b and c.</text>
</comment>
<evidence type="ECO:0000256" key="11">
    <source>
        <dbReference type="ARBA" id="ARBA00023136"/>
    </source>
</evidence>
<keyword evidence="5" id="KW-0813">Transport</keyword>
<evidence type="ECO:0000256" key="12">
    <source>
        <dbReference type="ARBA" id="ARBA00023310"/>
    </source>
</evidence>
<evidence type="ECO:0000313" key="15">
    <source>
        <dbReference type="EMBL" id="UZT67463.1"/>
    </source>
</evidence>
<proteinExistence type="inferred from homology"/>
<keyword evidence="6" id="KW-0138">CF(0)</keyword>
<dbReference type="EMBL" id="OM677824">
    <property type="protein sequence ID" value="UZT67463.1"/>
    <property type="molecule type" value="Genomic_DNA"/>
</dbReference>
<keyword evidence="8" id="KW-0375">Hydrogen ion transport</keyword>
<keyword evidence="10" id="KW-0406">Ion transport</keyword>
<evidence type="ECO:0000256" key="7">
    <source>
        <dbReference type="ARBA" id="ARBA00022692"/>
    </source>
</evidence>
<reference evidence="15" key="2">
    <citation type="submission" date="2022-02" db="EMBL/GenBank/DDBJ databases">
        <authorList>
            <person name="Shu X.H."/>
            <person name="Li Z.K."/>
            <person name="Tang P."/>
            <person name="Chen X.X."/>
        </authorList>
    </citation>
    <scope>NUCLEOTIDE SEQUENCE</scope>
</reference>
<dbReference type="PANTHER" id="PTHR11410">
    <property type="entry name" value="ATP SYNTHASE SUBUNIT A"/>
    <property type="match status" value="1"/>
</dbReference>
<geneLocation type="mitochondrion" evidence="15"/>
<feature type="transmembrane region" description="Helical" evidence="14">
    <location>
        <begin position="70"/>
        <end position="93"/>
    </location>
</feature>
<comment type="function">
    <text evidence="1">Mitochondrial membrane ATP synthase (F(1)F(0) ATP synthase or Complex V) produces ATP from ADP in the presence of a proton gradient across the membrane which is generated by electron transport complexes of the respiratory chain. F-type ATPases consist of two structural domains, F(1) - containing the extramembraneous catalytic core and F(0) - containing the membrane proton channel, linked together by a central stalk and a peripheral stalk. During catalysis, ATP synthesis in the catalytic domain of F(1) is coupled via a rotary mechanism of the central stalk subunits to proton translocation. Key component of the proton channel; it may play a direct role in the translocation of protons across the membrane.</text>
</comment>
<dbReference type="InterPro" id="IPR035908">
    <property type="entry name" value="F0_ATP_A_sf"/>
</dbReference>
<evidence type="ECO:0000256" key="8">
    <source>
        <dbReference type="ARBA" id="ARBA00022781"/>
    </source>
</evidence>
<organism evidence="15">
    <name type="scientific">Pujadella villari</name>
    <dbReference type="NCBI Taxonomy" id="2943468"/>
    <lineage>
        <taxon>Eukaryota</taxon>
        <taxon>Metazoa</taxon>
        <taxon>Ecdysozoa</taxon>
        <taxon>Arthropoda</taxon>
        <taxon>Hexapoda</taxon>
        <taxon>Insecta</taxon>
        <taxon>Pterygota</taxon>
        <taxon>Neoptera</taxon>
        <taxon>Endopterygota</taxon>
        <taxon>Hymenoptera</taxon>
        <taxon>Apocrita</taxon>
        <taxon>Proctotrupomorpha</taxon>
        <taxon>Cynipoidea</taxon>
        <taxon>Figitidae</taxon>
        <taxon>Aspicerinae</taxon>
        <taxon>Pujadella</taxon>
    </lineage>
</organism>
<keyword evidence="11 14" id="KW-0472">Membrane</keyword>